<dbReference type="GO" id="GO:0070006">
    <property type="term" value="F:metalloaminopeptidase activity"/>
    <property type="evidence" value="ECO:0007669"/>
    <property type="project" value="TreeGrafter"/>
</dbReference>
<evidence type="ECO:0000259" key="3">
    <source>
        <dbReference type="Pfam" id="PF11838"/>
    </source>
</evidence>
<keyword evidence="5" id="KW-0645">Protease</keyword>
<dbReference type="PANTHER" id="PTHR11533:SF299">
    <property type="entry name" value="AMINOPEPTIDASE"/>
    <property type="match status" value="1"/>
</dbReference>
<dbReference type="GO" id="GO:0016020">
    <property type="term" value="C:membrane"/>
    <property type="evidence" value="ECO:0007669"/>
    <property type="project" value="TreeGrafter"/>
</dbReference>
<gene>
    <name evidence="5" type="ORF">Ocin01_16734</name>
</gene>
<dbReference type="Proteomes" id="UP000094527">
    <property type="component" value="Unassembled WGS sequence"/>
</dbReference>
<dbReference type="GO" id="GO:0005737">
    <property type="term" value="C:cytoplasm"/>
    <property type="evidence" value="ECO:0007669"/>
    <property type="project" value="TreeGrafter"/>
</dbReference>
<dbReference type="InterPro" id="IPR045357">
    <property type="entry name" value="Aminopeptidase_N-like_N"/>
</dbReference>
<feature type="domain" description="ERAP1-like C-terminal" evidence="3">
    <location>
        <begin position="564"/>
        <end position="885"/>
    </location>
</feature>
<dbReference type="InterPro" id="IPR042097">
    <property type="entry name" value="Aminopeptidase_N-like_N_sf"/>
</dbReference>
<dbReference type="Gene3D" id="2.60.40.1910">
    <property type="match status" value="1"/>
</dbReference>
<comment type="caution">
    <text evidence="5">The sequence shown here is derived from an EMBL/GenBank/DDBJ whole genome shotgun (WGS) entry which is preliminary data.</text>
</comment>
<comment type="similarity">
    <text evidence="1">Belongs to the peptidase M1 family.</text>
</comment>
<dbReference type="Gene3D" id="1.25.50.20">
    <property type="match status" value="1"/>
</dbReference>
<sequence length="921" mass="105371">ASATNNITSEDHDPEQEIWENLFGKRSERFIPSHYDLELRPIFEEEGKRHTMPGKVLIIGTTMEKTNKIRLDPSSTFSFEQNPEHPLEIKSSSIKVTSNGAPVTIKNVDAKGFYIDLDRKVGAGETIEVYIEYVAKIQQKEFSKGFMHLPCGKDCKEAEIAVTGFNAYAWVVETHCGHIFPCLDNRDYKTTFNLSLIRKNEYQSAANGLLLTTTPHSQLKGWMTDKYTWNTKIRMPLFAFTVFKGYSYEQSYFGKEKKIVKVFAPKEDINKAVNVINVTATAAAKILSFYEEYFGSSSNVQKIELFFVSTSYRDFGTSFMKTMGMNFYNLDDLIPKNEADQSTKLRVIESVVGSLAHQWVGEWWDPEPETSLVFTKALPRFLEYLGLQQIDTALADAAIYKDILEAEAVDRDDENYQSHKDNWSKGTLLLRMMEEVLSKDVLKAGLQTYFNRLWSENGTRVTTEEFYEILQKSTGKGKLPFDIATILGSFVHNVGVPLVRVGIANETHFVFKQERFRYVDSRNKTNDAVWYLPVTYTQGNERKTIWLTPDQNVKYVPGNTSELLLLNPDATGYYRTLYEDSSLLQRLQQQLELNHTEINPLTRAGLLSDFFVFADEKYSSYGAALNLTSYFNEGSANETSLVVWTAFITKFTGTYNKFISHSQYAKMKNFLLEKVNRILEDTNPPKENEQIALRDYLLGVACTLNHPYCETKAKKLFLEWRANSNGASPLDYLYPDSRPILQCAIVANGGQEAYDFLLAKYREAIKAKVSTEEARALVKSLACAPDKPVFQKLLELLLTPPSSGGIEEYNRWFIEDYVLKTPLPNGKEIILPFISKNFDLIDEKLGHRPGESVIPWKIRALTRSWHFSSAEKKKEIQELLKLHEKKFQDEGNLIHVPTLYQELDANIQWMDTHGHDILNSI</sequence>
<evidence type="ECO:0000259" key="4">
    <source>
        <dbReference type="Pfam" id="PF17900"/>
    </source>
</evidence>
<dbReference type="Pfam" id="PF17900">
    <property type="entry name" value="Peptidase_M1_N"/>
    <property type="match status" value="1"/>
</dbReference>
<dbReference type="AlphaFoldDB" id="A0A1D2MAE5"/>
<dbReference type="GO" id="GO:0042277">
    <property type="term" value="F:peptide binding"/>
    <property type="evidence" value="ECO:0007669"/>
    <property type="project" value="TreeGrafter"/>
</dbReference>
<reference evidence="5 6" key="1">
    <citation type="journal article" date="2016" name="Genome Biol. Evol.">
        <title>Gene Family Evolution Reflects Adaptation to Soil Environmental Stressors in the Genome of the Collembolan Orchesella cincta.</title>
        <authorList>
            <person name="Faddeeva-Vakhrusheva A."/>
            <person name="Derks M.F."/>
            <person name="Anvar S.Y."/>
            <person name="Agamennone V."/>
            <person name="Suring W."/>
            <person name="Smit S."/>
            <person name="van Straalen N.M."/>
            <person name="Roelofs D."/>
        </authorList>
    </citation>
    <scope>NUCLEOTIDE SEQUENCE [LARGE SCALE GENOMIC DNA]</scope>
    <source>
        <tissue evidence="5">Mixed pool</tissue>
    </source>
</reference>
<dbReference type="STRING" id="48709.A0A1D2MAE5"/>
<keyword evidence="6" id="KW-1185">Reference proteome</keyword>
<evidence type="ECO:0000256" key="1">
    <source>
        <dbReference type="ARBA" id="ARBA00010136"/>
    </source>
</evidence>
<dbReference type="OrthoDB" id="8182982at2759"/>
<accession>A0A1D2MAE5</accession>
<dbReference type="InterPro" id="IPR024571">
    <property type="entry name" value="ERAP1-like_C_dom"/>
</dbReference>
<dbReference type="SUPFAM" id="SSF63737">
    <property type="entry name" value="Leukotriene A4 hydrolase N-terminal domain"/>
    <property type="match status" value="1"/>
</dbReference>
<evidence type="ECO:0000313" key="6">
    <source>
        <dbReference type="Proteomes" id="UP000094527"/>
    </source>
</evidence>
<dbReference type="Pfam" id="PF11838">
    <property type="entry name" value="ERAP1_C"/>
    <property type="match status" value="1"/>
</dbReference>
<name>A0A1D2MAE5_ORCCI</name>
<evidence type="ECO:0000259" key="2">
    <source>
        <dbReference type="Pfam" id="PF01433"/>
    </source>
</evidence>
<dbReference type="GO" id="GO:0005615">
    <property type="term" value="C:extracellular space"/>
    <property type="evidence" value="ECO:0007669"/>
    <property type="project" value="TreeGrafter"/>
</dbReference>
<feature type="domain" description="Aminopeptidase N-like N-terminal" evidence="4">
    <location>
        <begin position="32"/>
        <end position="236"/>
    </location>
</feature>
<organism evidence="5 6">
    <name type="scientific">Orchesella cincta</name>
    <name type="common">Springtail</name>
    <name type="synonym">Podura cincta</name>
    <dbReference type="NCBI Taxonomy" id="48709"/>
    <lineage>
        <taxon>Eukaryota</taxon>
        <taxon>Metazoa</taxon>
        <taxon>Ecdysozoa</taxon>
        <taxon>Arthropoda</taxon>
        <taxon>Hexapoda</taxon>
        <taxon>Collembola</taxon>
        <taxon>Entomobryomorpha</taxon>
        <taxon>Entomobryoidea</taxon>
        <taxon>Orchesellidae</taxon>
        <taxon>Orchesellinae</taxon>
        <taxon>Orchesella</taxon>
    </lineage>
</organism>
<dbReference type="GO" id="GO:0006508">
    <property type="term" value="P:proteolysis"/>
    <property type="evidence" value="ECO:0007669"/>
    <property type="project" value="TreeGrafter"/>
</dbReference>
<dbReference type="InterPro" id="IPR014782">
    <property type="entry name" value="Peptidase_M1_dom"/>
</dbReference>
<proteinExistence type="inferred from homology"/>
<dbReference type="SUPFAM" id="SSF55486">
    <property type="entry name" value="Metalloproteases ('zincins'), catalytic domain"/>
    <property type="match status" value="1"/>
</dbReference>
<evidence type="ECO:0000313" key="5">
    <source>
        <dbReference type="EMBL" id="ODM89950.1"/>
    </source>
</evidence>
<dbReference type="Gene3D" id="2.60.40.1730">
    <property type="entry name" value="tricorn interacting facor f3 domain"/>
    <property type="match status" value="1"/>
</dbReference>
<keyword evidence="5" id="KW-0378">Hydrolase</keyword>
<dbReference type="GO" id="GO:0043171">
    <property type="term" value="P:peptide catabolic process"/>
    <property type="evidence" value="ECO:0007669"/>
    <property type="project" value="TreeGrafter"/>
</dbReference>
<dbReference type="InterPro" id="IPR027268">
    <property type="entry name" value="Peptidase_M4/M1_CTD_sf"/>
</dbReference>
<feature type="domain" description="Peptidase M1 membrane alanine aminopeptidase" evidence="2">
    <location>
        <begin position="282"/>
        <end position="475"/>
    </location>
</feature>
<protein>
    <submittedName>
        <fullName evidence="5">Aminopeptidase N</fullName>
    </submittedName>
</protein>
<dbReference type="GO" id="GO:0008270">
    <property type="term" value="F:zinc ion binding"/>
    <property type="evidence" value="ECO:0007669"/>
    <property type="project" value="InterPro"/>
</dbReference>
<keyword evidence="5" id="KW-0031">Aminopeptidase</keyword>
<dbReference type="InterPro" id="IPR050344">
    <property type="entry name" value="Peptidase_M1_aminopeptidases"/>
</dbReference>
<feature type="non-terminal residue" evidence="5">
    <location>
        <position position="1"/>
    </location>
</feature>
<dbReference type="PANTHER" id="PTHR11533">
    <property type="entry name" value="PROTEASE M1 ZINC METALLOPROTEASE"/>
    <property type="match status" value="1"/>
</dbReference>
<dbReference type="Gene3D" id="1.10.390.10">
    <property type="entry name" value="Neutral Protease Domain 2"/>
    <property type="match status" value="1"/>
</dbReference>
<dbReference type="EMBL" id="LJIJ01002276">
    <property type="protein sequence ID" value="ODM89950.1"/>
    <property type="molecule type" value="Genomic_DNA"/>
</dbReference>
<dbReference type="Pfam" id="PF01433">
    <property type="entry name" value="Peptidase_M1"/>
    <property type="match status" value="1"/>
</dbReference>